<evidence type="ECO:0000313" key="1">
    <source>
        <dbReference type="EMBL" id="GAA6196858.1"/>
    </source>
</evidence>
<comment type="caution">
    <text evidence="1">The sequence shown here is derived from an EMBL/GenBank/DDBJ whole genome shotgun (WGS) entry which is preliminary data.</text>
</comment>
<reference evidence="1 2" key="1">
    <citation type="submission" date="2024-04" db="EMBL/GenBank/DDBJ databases">
        <title>Draft genome sequence of Pseudophaeobacter arcticus NBRC 116598.</title>
        <authorList>
            <person name="Miyakawa T."/>
            <person name="Kusuya Y."/>
            <person name="Miura T."/>
        </authorList>
    </citation>
    <scope>NUCLEOTIDE SEQUENCE [LARGE SCALE GENOMIC DNA]</scope>
    <source>
        <strain evidence="1 2">SU-CL00105</strain>
    </source>
</reference>
<protein>
    <submittedName>
        <fullName evidence="1">Uncharacterized protein</fullName>
    </submittedName>
</protein>
<organism evidence="1 2">
    <name type="scientific">Pseudophaeobacter arcticus</name>
    <dbReference type="NCBI Taxonomy" id="385492"/>
    <lineage>
        <taxon>Bacteria</taxon>
        <taxon>Pseudomonadati</taxon>
        <taxon>Pseudomonadota</taxon>
        <taxon>Alphaproteobacteria</taxon>
        <taxon>Rhodobacterales</taxon>
        <taxon>Paracoccaceae</taxon>
        <taxon>Pseudophaeobacter</taxon>
    </lineage>
</organism>
<dbReference type="Proteomes" id="UP001441944">
    <property type="component" value="Unassembled WGS sequence"/>
</dbReference>
<gene>
    <name evidence="1" type="ORF">NBRC116598_23020</name>
</gene>
<accession>A0ABQ0ALV6</accession>
<name>A0ABQ0ALV6_9RHOB</name>
<dbReference type="EMBL" id="BAABWU010000008">
    <property type="protein sequence ID" value="GAA6196858.1"/>
    <property type="molecule type" value="Genomic_DNA"/>
</dbReference>
<evidence type="ECO:0000313" key="2">
    <source>
        <dbReference type="Proteomes" id="UP001441944"/>
    </source>
</evidence>
<keyword evidence="2" id="KW-1185">Reference proteome</keyword>
<sequence length="117" mass="12366">MANPQSGVQDETLGEACFTFKFRTQGRQGEYQGLCGNMARGKPGVGAYWRIAAAKGNQNAPAGSYSRCFLSVLIAETGKVSIEKDGEFDPWVEAAKGGAGQIVPFSALGKLALFLSD</sequence>
<proteinExistence type="predicted"/>
<dbReference type="RefSeq" id="WP_353400161.1">
    <property type="nucleotide sequence ID" value="NZ_BAABWU010000008.1"/>
</dbReference>